<dbReference type="STRING" id="1314800.A0A1B7N0Q4"/>
<dbReference type="OrthoDB" id="2637653at2759"/>
<feature type="non-terminal residue" evidence="3">
    <location>
        <position position="1"/>
    </location>
</feature>
<feature type="transmembrane region" description="Helical" evidence="1">
    <location>
        <begin position="187"/>
        <end position="206"/>
    </location>
</feature>
<keyword evidence="1" id="KW-0472">Membrane</keyword>
<dbReference type="InterPro" id="IPR045340">
    <property type="entry name" value="DUF6533"/>
</dbReference>
<sequence length="265" mass="30211">VSSLVFLLWDIVVTSQNEMKHIWSKPWNSFFKWLYLYLRYVSLAAQIFHQFAVPYLNSGLALRSNCVAWYAYTAILVQLHITAFETILAVRVYALFNRSRIIAIILGSQMTVEYILLVVMVGIYFPRITIIPYCLLSAPPYQIVYHTQVLLFSTVVLITQATLLGLTLFKHTLAKRAGWGRTPLFSLVVRDGTAAFFIVCVIFLNTASFCQLRDERTVVIFFWIVSIISSCGCRLIVNMQSLVVDENGPCSHITSQIEVEPSQTY</sequence>
<dbReference type="Pfam" id="PF20151">
    <property type="entry name" value="DUF6533"/>
    <property type="match status" value="1"/>
</dbReference>
<keyword evidence="1" id="KW-0812">Transmembrane</keyword>
<protein>
    <recommendedName>
        <fullName evidence="2">DUF6533 domain-containing protein</fullName>
    </recommendedName>
</protein>
<evidence type="ECO:0000313" key="3">
    <source>
        <dbReference type="EMBL" id="OAX38425.1"/>
    </source>
</evidence>
<reference evidence="3 4" key="1">
    <citation type="submission" date="2016-06" db="EMBL/GenBank/DDBJ databases">
        <title>Comparative genomics of the ectomycorrhizal sister species Rhizopogon vinicolor and Rhizopogon vesiculosus (Basidiomycota: Boletales) reveals a divergence of the mating type B locus.</title>
        <authorList>
            <consortium name="DOE Joint Genome Institute"/>
            <person name="Mujic A.B."/>
            <person name="Kuo A."/>
            <person name="Tritt A."/>
            <person name="Lipzen A."/>
            <person name="Chen C."/>
            <person name="Johnson J."/>
            <person name="Sharma A."/>
            <person name="Barry K."/>
            <person name="Grigoriev I.V."/>
            <person name="Spatafora J.W."/>
        </authorList>
    </citation>
    <scope>NUCLEOTIDE SEQUENCE [LARGE SCALE GENOMIC DNA]</scope>
    <source>
        <strain evidence="3 4">AM-OR11-026</strain>
    </source>
</reference>
<dbReference type="EMBL" id="KV448296">
    <property type="protein sequence ID" value="OAX38425.1"/>
    <property type="molecule type" value="Genomic_DNA"/>
</dbReference>
<dbReference type="InParanoid" id="A0A1B7N0Q4"/>
<feature type="domain" description="DUF6533" evidence="2">
    <location>
        <begin position="1"/>
        <end position="43"/>
    </location>
</feature>
<feature type="transmembrane region" description="Helical" evidence="1">
    <location>
        <begin position="101"/>
        <end position="125"/>
    </location>
</feature>
<keyword evidence="1" id="KW-1133">Transmembrane helix</keyword>
<evidence type="ECO:0000256" key="1">
    <source>
        <dbReference type="SAM" id="Phobius"/>
    </source>
</evidence>
<organism evidence="3 4">
    <name type="scientific">Rhizopogon vinicolor AM-OR11-026</name>
    <dbReference type="NCBI Taxonomy" id="1314800"/>
    <lineage>
        <taxon>Eukaryota</taxon>
        <taxon>Fungi</taxon>
        <taxon>Dikarya</taxon>
        <taxon>Basidiomycota</taxon>
        <taxon>Agaricomycotina</taxon>
        <taxon>Agaricomycetes</taxon>
        <taxon>Agaricomycetidae</taxon>
        <taxon>Boletales</taxon>
        <taxon>Suillineae</taxon>
        <taxon>Rhizopogonaceae</taxon>
        <taxon>Rhizopogon</taxon>
    </lineage>
</organism>
<accession>A0A1B7N0Q4</accession>
<gene>
    <name evidence="3" type="ORF">K503DRAFT_691598</name>
</gene>
<proteinExistence type="predicted"/>
<feature type="transmembrane region" description="Helical" evidence="1">
    <location>
        <begin position="218"/>
        <end position="237"/>
    </location>
</feature>
<dbReference type="AlphaFoldDB" id="A0A1B7N0Q4"/>
<name>A0A1B7N0Q4_9AGAM</name>
<dbReference type="Proteomes" id="UP000092154">
    <property type="component" value="Unassembled WGS sequence"/>
</dbReference>
<keyword evidence="4" id="KW-1185">Reference proteome</keyword>
<evidence type="ECO:0000259" key="2">
    <source>
        <dbReference type="Pfam" id="PF20151"/>
    </source>
</evidence>
<evidence type="ECO:0000313" key="4">
    <source>
        <dbReference type="Proteomes" id="UP000092154"/>
    </source>
</evidence>
<feature type="transmembrane region" description="Helical" evidence="1">
    <location>
        <begin position="145"/>
        <end position="166"/>
    </location>
</feature>
<feature type="transmembrane region" description="Helical" evidence="1">
    <location>
        <begin position="69"/>
        <end position="94"/>
    </location>
</feature>